<keyword evidence="1" id="KW-0106">Calcium</keyword>
<evidence type="ECO:0000256" key="1">
    <source>
        <dbReference type="ARBA" id="ARBA00022837"/>
    </source>
</evidence>
<feature type="coiled-coil region" evidence="2">
    <location>
        <begin position="500"/>
        <end position="637"/>
    </location>
</feature>
<dbReference type="EMBL" id="JASJQH010002853">
    <property type="protein sequence ID" value="KAK9759898.1"/>
    <property type="molecule type" value="Genomic_DNA"/>
</dbReference>
<dbReference type="SUPFAM" id="SSF47473">
    <property type="entry name" value="EF-hand"/>
    <property type="match status" value="1"/>
</dbReference>
<proteinExistence type="predicted"/>
<feature type="non-terminal residue" evidence="6">
    <location>
        <position position="670"/>
    </location>
</feature>
<evidence type="ECO:0000313" key="7">
    <source>
        <dbReference type="Proteomes" id="UP001479436"/>
    </source>
</evidence>
<comment type="caution">
    <text evidence="6">The sequence shown here is derived from an EMBL/GenBank/DDBJ whole genome shotgun (WGS) entry which is preliminary data.</text>
</comment>
<dbReference type="InterPro" id="IPR002048">
    <property type="entry name" value="EF_hand_dom"/>
</dbReference>
<organism evidence="6 7">
    <name type="scientific">Basidiobolus ranarum</name>
    <dbReference type="NCBI Taxonomy" id="34480"/>
    <lineage>
        <taxon>Eukaryota</taxon>
        <taxon>Fungi</taxon>
        <taxon>Fungi incertae sedis</taxon>
        <taxon>Zoopagomycota</taxon>
        <taxon>Entomophthoromycotina</taxon>
        <taxon>Basidiobolomycetes</taxon>
        <taxon>Basidiobolales</taxon>
        <taxon>Basidiobolaceae</taxon>
        <taxon>Basidiobolus</taxon>
    </lineage>
</organism>
<dbReference type="InterPro" id="IPR018247">
    <property type="entry name" value="EF_Hand_1_Ca_BS"/>
</dbReference>
<protein>
    <submittedName>
        <fullName evidence="6">Actin organization and endocytosis protein</fullName>
    </submittedName>
</protein>
<evidence type="ECO:0000313" key="6">
    <source>
        <dbReference type="EMBL" id="KAK9759898.1"/>
    </source>
</evidence>
<feature type="domain" description="EF-hand" evidence="5">
    <location>
        <begin position="73"/>
        <end position="108"/>
    </location>
</feature>
<dbReference type="InterPro" id="IPR011992">
    <property type="entry name" value="EF-hand-dom_pair"/>
</dbReference>
<dbReference type="Proteomes" id="UP001479436">
    <property type="component" value="Unassembled WGS sequence"/>
</dbReference>
<dbReference type="SMART" id="SM00027">
    <property type="entry name" value="EH"/>
    <property type="match status" value="1"/>
</dbReference>
<dbReference type="PROSITE" id="PS50031">
    <property type="entry name" value="EH"/>
    <property type="match status" value="1"/>
</dbReference>
<keyword evidence="2" id="KW-0175">Coiled coil</keyword>
<evidence type="ECO:0000256" key="3">
    <source>
        <dbReference type="SAM" id="MobiDB-lite"/>
    </source>
</evidence>
<evidence type="ECO:0000256" key="2">
    <source>
        <dbReference type="SAM" id="Coils"/>
    </source>
</evidence>
<accession>A0ABR2WEG7</accession>
<dbReference type="InterPro" id="IPR000261">
    <property type="entry name" value="EH_dom"/>
</dbReference>
<evidence type="ECO:0000259" key="5">
    <source>
        <dbReference type="PROSITE" id="PS50222"/>
    </source>
</evidence>
<sequence length="670" mass="77381">MYYSNKLHFSTEPSNSRYADTSAVATSVDIYKKFPFLSEEKYQKYLQIYYQKADPNTQLSSQTTYDLFSYLGLPQGIFTHLWSLCDINSSGHLSLPEFLLFVHFLDLYLSSSELPTTLPSNFYPEILIANREISETLTDSPRYNIPILTFSKRPIDKENPKEPVSLTSVSIQPQNQVEVSLSPSKEPPDDGSHFRGKYTSNVDKWVNLHLDSNPESMDPNEINLIQLEEEKSGTNKSDEVNSNNCTISKELHYLNTSEKEWEEIEQLKVKIRLLQTEIHSVEESQPDMNFEKLTADMIHLSEQRYQLESEFGNRNAEVIHLIIKARNVNDNLILAKMELLSMEESKQVGMFPFNRATNPSDPSPDELTQCVEAMSISLSSKPPMSLEVQSRLIAQKAKIESEKRRSDKGIELIERQVQRMSKRLERSEQFIHLYFNILMAKDSSIEGNGQYMNLFMEELRNPKRRTTMTKKPGAKPLSPIDATISVDIQSVFHKSQNSPKEKQKKILEEAQERLAERERHLKDDCSRLKQEKKNVDSRILRQEAEWKSIRHQALAQAQTTIANARAEMQAAREETASRANRNNRARLAEETHVIEKLTQEKIEATDRELHAIERLAKQKIEAACQEKENLEKKFRERMCQVETAIKKTEHEKKAIKNIYEGNQNICNSCI</sequence>
<evidence type="ECO:0000259" key="4">
    <source>
        <dbReference type="PROSITE" id="PS50031"/>
    </source>
</evidence>
<gene>
    <name evidence="6" type="primary">PAN1_3</name>
    <name evidence="6" type="ORF">K7432_016611</name>
</gene>
<keyword evidence="7" id="KW-1185">Reference proteome</keyword>
<feature type="compositionally biased region" description="Polar residues" evidence="3">
    <location>
        <begin position="165"/>
        <end position="183"/>
    </location>
</feature>
<reference evidence="6 7" key="1">
    <citation type="submission" date="2023-04" db="EMBL/GenBank/DDBJ databases">
        <title>Genome of Basidiobolus ranarum AG-B5.</title>
        <authorList>
            <person name="Stajich J.E."/>
            <person name="Carter-House D."/>
            <person name="Gryganskyi A."/>
        </authorList>
    </citation>
    <scope>NUCLEOTIDE SEQUENCE [LARGE SCALE GENOMIC DNA]</scope>
    <source>
        <strain evidence="6 7">AG-B5</strain>
    </source>
</reference>
<name>A0ABR2WEG7_9FUNG</name>
<dbReference type="Pfam" id="PF12763">
    <property type="entry name" value="EH"/>
    <property type="match status" value="1"/>
</dbReference>
<feature type="domain" description="EH" evidence="4">
    <location>
        <begin position="41"/>
        <end position="125"/>
    </location>
</feature>
<dbReference type="PROSITE" id="PS50222">
    <property type="entry name" value="EF_HAND_2"/>
    <property type="match status" value="1"/>
</dbReference>
<feature type="region of interest" description="Disordered" evidence="3">
    <location>
        <begin position="154"/>
        <end position="194"/>
    </location>
</feature>
<dbReference type="PROSITE" id="PS00018">
    <property type="entry name" value="EF_HAND_1"/>
    <property type="match status" value="1"/>
</dbReference>
<dbReference type="Gene3D" id="1.10.238.10">
    <property type="entry name" value="EF-hand"/>
    <property type="match status" value="1"/>
</dbReference>